<dbReference type="Pfam" id="PF09722">
    <property type="entry name" value="Xre_MbcA_ParS_C"/>
    <property type="match status" value="1"/>
</dbReference>
<keyword evidence="4" id="KW-1185">Reference proteome</keyword>
<gene>
    <name evidence="3" type="ORF">SAMN05660831_01698</name>
</gene>
<evidence type="ECO:0000259" key="1">
    <source>
        <dbReference type="Pfam" id="PF09722"/>
    </source>
</evidence>
<dbReference type="OrthoDB" id="565125at2"/>
<feature type="domain" description="Antitoxin Xre-like helix-turn-helix" evidence="2">
    <location>
        <begin position="12"/>
        <end position="71"/>
    </location>
</feature>
<dbReference type="CDD" id="cd00093">
    <property type="entry name" value="HTH_XRE"/>
    <property type="match status" value="1"/>
</dbReference>
<dbReference type="Pfam" id="PF20432">
    <property type="entry name" value="Xre-like-HTH"/>
    <property type="match status" value="1"/>
</dbReference>
<evidence type="ECO:0000259" key="2">
    <source>
        <dbReference type="Pfam" id="PF20432"/>
    </source>
</evidence>
<dbReference type="InterPro" id="IPR046847">
    <property type="entry name" value="Xre-like_HTH"/>
</dbReference>
<dbReference type="RefSeq" id="WP_093428340.1">
    <property type="nucleotide sequence ID" value="NZ_FOMJ01000005.1"/>
</dbReference>
<dbReference type="InterPro" id="IPR001387">
    <property type="entry name" value="Cro/C1-type_HTH"/>
</dbReference>
<name>A0A1I1SSE5_9GAMM</name>
<proteinExistence type="predicted"/>
<evidence type="ECO:0000313" key="3">
    <source>
        <dbReference type="EMBL" id="SFD45990.1"/>
    </source>
</evidence>
<dbReference type="STRING" id="1123397.SAMN05660831_01698"/>
<sequence>MALASAPDSTQEDRRILTEASLNAGGQLGLTNDDLARILGLSPSTVSRMRQGRYLLGPGSKSWEAALLLIRLYRSLGAILAGDQAVMRQWLDNANRDLGDAPRNLIRTTQGLVHVVDYLDAHRAVV</sequence>
<protein>
    <submittedName>
        <fullName evidence="3">Regulatory protein, crp family</fullName>
    </submittedName>
</protein>
<accession>A0A1I1SSE5</accession>
<dbReference type="Proteomes" id="UP000198611">
    <property type="component" value="Unassembled WGS sequence"/>
</dbReference>
<dbReference type="InterPro" id="IPR024467">
    <property type="entry name" value="Xre/MbcA/ParS-like_toxin-bd"/>
</dbReference>
<reference evidence="3 4" key="1">
    <citation type="submission" date="2016-10" db="EMBL/GenBank/DDBJ databases">
        <authorList>
            <person name="de Groot N.N."/>
        </authorList>
    </citation>
    <scope>NUCLEOTIDE SEQUENCE [LARGE SCALE GENOMIC DNA]</scope>
    <source>
        <strain evidence="3 4">HL3</strain>
    </source>
</reference>
<organism evidence="3 4">
    <name type="scientific">Thiohalospira halophila DSM 15071</name>
    <dbReference type="NCBI Taxonomy" id="1123397"/>
    <lineage>
        <taxon>Bacteria</taxon>
        <taxon>Pseudomonadati</taxon>
        <taxon>Pseudomonadota</taxon>
        <taxon>Gammaproteobacteria</taxon>
        <taxon>Thiohalospirales</taxon>
        <taxon>Thiohalospiraceae</taxon>
        <taxon>Thiohalospira</taxon>
    </lineage>
</organism>
<dbReference type="AlphaFoldDB" id="A0A1I1SSE5"/>
<feature type="domain" description="Antitoxin Xre/MbcA/ParS-like toxin-binding" evidence="1">
    <location>
        <begin position="77"/>
        <end position="123"/>
    </location>
</feature>
<dbReference type="EMBL" id="FOMJ01000005">
    <property type="protein sequence ID" value="SFD45990.1"/>
    <property type="molecule type" value="Genomic_DNA"/>
</dbReference>
<evidence type="ECO:0000313" key="4">
    <source>
        <dbReference type="Proteomes" id="UP000198611"/>
    </source>
</evidence>
<dbReference type="GO" id="GO:0003677">
    <property type="term" value="F:DNA binding"/>
    <property type="evidence" value="ECO:0007669"/>
    <property type="project" value="InterPro"/>
</dbReference>